<dbReference type="SUPFAM" id="SSF54593">
    <property type="entry name" value="Glyoxalase/Bleomycin resistance protein/Dihydroxybiphenyl dioxygenase"/>
    <property type="match status" value="1"/>
</dbReference>
<proteinExistence type="predicted"/>
<accession>A0A2R4CD10</accession>
<dbReference type="PANTHER" id="PTHR21366">
    <property type="entry name" value="GLYOXALASE FAMILY PROTEIN"/>
    <property type="match status" value="1"/>
</dbReference>
<organism evidence="2 3">
    <name type="scientific">Pseudoduganella armeniaca</name>
    <dbReference type="NCBI Taxonomy" id="2072590"/>
    <lineage>
        <taxon>Bacteria</taxon>
        <taxon>Pseudomonadati</taxon>
        <taxon>Pseudomonadota</taxon>
        <taxon>Betaproteobacteria</taxon>
        <taxon>Burkholderiales</taxon>
        <taxon>Oxalobacteraceae</taxon>
        <taxon>Telluria group</taxon>
        <taxon>Pseudoduganella</taxon>
    </lineage>
</organism>
<dbReference type="InterPro" id="IPR004360">
    <property type="entry name" value="Glyas_Fos-R_dOase_dom"/>
</dbReference>
<dbReference type="InterPro" id="IPR050383">
    <property type="entry name" value="GlyoxalaseI/FosfomycinResist"/>
</dbReference>
<dbReference type="InterPro" id="IPR037523">
    <property type="entry name" value="VOC_core"/>
</dbReference>
<feature type="domain" description="VOC" evidence="1">
    <location>
        <begin position="14"/>
        <end position="144"/>
    </location>
</feature>
<sequence>MNAHPRKGPFTVLGLGELVLRVADMDAMLDFYTNTLGLELLRRFGDEVAFMKIAEGAAGQVQTLTLFNQRKLSNFDNSEWPGWDPARSSLHHFALTISVPDYEAMQAYVTEHEVPHNIAVHTWIGWRSIFLRDPEGNTAELVCYDPRYDAHAEYDYGKLHGDPLGRR</sequence>
<dbReference type="PANTHER" id="PTHR21366:SF14">
    <property type="entry name" value="GLYOXALASE DOMAIN-CONTAINING PROTEIN 5"/>
    <property type="match status" value="1"/>
</dbReference>
<dbReference type="EMBL" id="CP028324">
    <property type="protein sequence ID" value="AVR97531.1"/>
    <property type="molecule type" value="Genomic_DNA"/>
</dbReference>
<dbReference type="Proteomes" id="UP000240505">
    <property type="component" value="Chromosome"/>
</dbReference>
<dbReference type="PROSITE" id="PS51819">
    <property type="entry name" value="VOC"/>
    <property type="match status" value="1"/>
</dbReference>
<dbReference type="RefSeq" id="WP_107142876.1">
    <property type="nucleotide sequence ID" value="NZ_CP028324.1"/>
</dbReference>
<dbReference type="Pfam" id="PF00903">
    <property type="entry name" value="Glyoxalase"/>
    <property type="match status" value="1"/>
</dbReference>
<dbReference type="Gene3D" id="3.10.180.10">
    <property type="entry name" value="2,3-Dihydroxybiphenyl 1,2-Dioxygenase, domain 1"/>
    <property type="match status" value="1"/>
</dbReference>
<dbReference type="OrthoDB" id="9812656at2"/>
<dbReference type="InterPro" id="IPR029068">
    <property type="entry name" value="Glyas_Bleomycin-R_OHBP_Dase"/>
</dbReference>
<evidence type="ECO:0000313" key="3">
    <source>
        <dbReference type="Proteomes" id="UP000240505"/>
    </source>
</evidence>
<dbReference type="AlphaFoldDB" id="A0A2R4CD10"/>
<gene>
    <name evidence="2" type="ORF">C9I28_19200</name>
</gene>
<evidence type="ECO:0000259" key="1">
    <source>
        <dbReference type="PROSITE" id="PS51819"/>
    </source>
</evidence>
<reference evidence="2 3" key="1">
    <citation type="submission" date="2018-03" db="EMBL/GenBank/DDBJ databases">
        <title>Massilia armeniaca sp. nov., isolated from desert soil.</title>
        <authorList>
            <person name="Huang H."/>
            <person name="Ren M."/>
        </authorList>
    </citation>
    <scope>NUCLEOTIDE SEQUENCE [LARGE SCALE GENOMIC DNA]</scope>
    <source>
        <strain evidence="2 3">ZMN-3</strain>
    </source>
</reference>
<name>A0A2R4CD10_9BURK</name>
<keyword evidence="3" id="KW-1185">Reference proteome</keyword>
<dbReference type="KEGG" id="masz:C9I28_19200"/>
<protein>
    <submittedName>
        <fullName evidence="2">Glyoxalase</fullName>
    </submittedName>
</protein>
<evidence type="ECO:0000313" key="2">
    <source>
        <dbReference type="EMBL" id="AVR97531.1"/>
    </source>
</evidence>